<organism evidence="1 2">
    <name type="scientific">Naganishia adeliensis</name>
    <dbReference type="NCBI Taxonomy" id="92952"/>
    <lineage>
        <taxon>Eukaryota</taxon>
        <taxon>Fungi</taxon>
        <taxon>Dikarya</taxon>
        <taxon>Basidiomycota</taxon>
        <taxon>Agaricomycotina</taxon>
        <taxon>Tremellomycetes</taxon>
        <taxon>Filobasidiales</taxon>
        <taxon>Filobasidiaceae</taxon>
        <taxon>Naganishia</taxon>
    </lineage>
</organism>
<evidence type="ECO:0000313" key="1">
    <source>
        <dbReference type="EMBL" id="KAJ9095216.1"/>
    </source>
</evidence>
<dbReference type="EMBL" id="JASBWS010000126">
    <property type="protein sequence ID" value="KAJ9095216.1"/>
    <property type="molecule type" value="Genomic_DNA"/>
</dbReference>
<comment type="caution">
    <text evidence="1">The sequence shown here is derived from an EMBL/GenBank/DDBJ whole genome shotgun (WGS) entry which is preliminary data.</text>
</comment>
<keyword evidence="2" id="KW-1185">Reference proteome</keyword>
<proteinExistence type="predicted"/>
<evidence type="ECO:0000313" key="2">
    <source>
        <dbReference type="Proteomes" id="UP001230649"/>
    </source>
</evidence>
<dbReference type="Proteomes" id="UP001230649">
    <property type="component" value="Unassembled WGS sequence"/>
</dbReference>
<name>A0ACC2V9A3_9TREE</name>
<accession>A0ACC2V9A3</accession>
<reference evidence="1" key="1">
    <citation type="submission" date="2023-04" db="EMBL/GenBank/DDBJ databases">
        <title>Draft Genome sequencing of Naganishia species isolated from polar environments using Oxford Nanopore Technology.</title>
        <authorList>
            <person name="Leo P."/>
            <person name="Venkateswaran K."/>
        </authorList>
    </citation>
    <scope>NUCLEOTIDE SEQUENCE</scope>
    <source>
        <strain evidence="1">MNA-CCFEE 5262</strain>
    </source>
</reference>
<sequence>MNKIKRLLSSNQLPPPRLTAQLHLPNDVVVVHPRSTNGPANPDDAAFSQDDTLLSGHAVIIAQPYLTLYTIRVGLVVVFRYQLPEDTQTHETVIFERYKSFDQEEIQYTSVSRQSAQKHLIHRKVDFDILVPASLPTYEHSPYGIILAQVRLEIDFGYAGTSGGLLSKEALDYIRANPPVQLQDEEEKAPTVLGRAMILDLWQGNGKVTFPDRKSSWMLRNRVQQSWVKTIAVIANPNPTGGINPLRISKSGFAPGLGEWRLFMLSDAISHSAPGLIIHAIHIHVNQTFSLISPDEYQFSTSGYDELASETRCPTEKLVVFMDGKVPAKGVKRRTASALWVGSTSEGDMVKEDAEMFIWQQDKLRLPDETKLRPTSLSGTSTPLRAQHEITVKTFFSVQGETLRGERMDDKNDEGDVRMLVMAVPAVLASCCCIEQRVKLPSYSEDPSALEESAPMCACCKSTEEFPTPTFPREFLVSTRRVEEETTMRNGSTGPNTANKSRAATSGPSYS</sequence>
<protein>
    <submittedName>
        <fullName evidence="1">Uncharacterized protein</fullName>
    </submittedName>
</protein>
<gene>
    <name evidence="1" type="ORF">QFC20_006693</name>
</gene>